<name>A0A9P4TUF3_9PEZI</name>
<sequence length="80" mass="9444">MQNKRPKFNQAGIISRGHHWRHERKSSNVLKQTLERKQDKSEEKNPGRKAEDINHSITHYNLESIALKPRRRPPTTVAEH</sequence>
<dbReference type="AlphaFoldDB" id="A0A9P4TUF3"/>
<feature type="region of interest" description="Disordered" evidence="1">
    <location>
        <begin position="1"/>
        <end position="52"/>
    </location>
</feature>
<gene>
    <name evidence="2" type="ORF">EJ08DRAFT_489190</name>
</gene>
<feature type="compositionally biased region" description="Basic and acidic residues" evidence="1">
    <location>
        <begin position="33"/>
        <end position="52"/>
    </location>
</feature>
<keyword evidence="3" id="KW-1185">Reference proteome</keyword>
<evidence type="ECO:0000313" key="3">
    <source>
        <dbReference type="Proteomes" id="UP000800235"/>
    </source>
</evidence>
<organism evidence="2 3">
    <name type="scientific">Tothia fuscella</name>
    <dbReference type="NCBI Taxonomy" id="1048955"/>
    <lineage>
        <taxon>Eukaryota</taxon>
        <taxon>Fungi</taxon>
        <taxon>Dikarya</taxon>
        <taxon>Ascomycota</taxon>
        <taxon>Pezizomycotina</taxon>
        <taxon>Dothideomycetes</taxon>
        <taxon>Pleosporomycetidae</taxon>
        <taxon>Venturiales</taxon>
        <taxon>Cylindrosympodiaceae</taxon>
        <taxon>Tothia</taxon>
    </lineage>
</organism>
<accession>A0A9P4TUF3</accession>
<dbReference type="EMBL" id="MU007095">
    <property type="protein sequence ID" value="KAF2421837.1"/>
    <property type="molecule type" value="Genomic_DNA"/>
</dbReference>
<evidence type="ECO:0000313" key="2">
    <source>
        <dbReference type="EMBL" id="KAF2421837.1"/>
    </source>
</evidence>
<reference evidence="2" key="1">
    <citation type="journal article" date="2020" name="Stud. Mycol.">
        <title>101 Dothideomycetes genomes: a test case for predicting lifestyles and emergence of pathogens.</title>
        <authorList>
            <person name="Haridas S."/>
            <person name="Albert R."/>
            <person name="Binder M."/>
            <person name="Bloem J."/>
            <person name="Labutti K."/>
            <person name="Salamov A."/>
            <person name="Andreopoulos B."/>
            <person name="Baker S."/>
            <person name="Barry K."/>
            <person name="Bills G."/>
            <person name="Bluhm B."/>
            <person name="Cannon C."/>
            <person name="Castanera R."/>
            <person name="Culley D."/>
            <person name="Daum C."/>
            <person name="Ezra D."/>
            <person name="Gonzalez J."/>
            <person name="Henrissat B."/>
            <person name="Kuo A."/>
            <person name="Liang C."/>
            <person name="Lipzen A."/>
            <person name="Lutzoni F."/>
            <person name="Magnuson J."/>
            <person name="Mondo S."/>
            <person name="Nolan M."/>
            <person name="Ohm R."/>
            <person name="Pangilinan J."/>
            <person name="Park H.-J."/>
            <person name="Ramirez L."/>
            <person name="Alfaro M."/>
            <person name="Sun H."/>
            <person name="Tritt A."/>
            <person name="Yoshinaga Y."/>
            <person name="Zwiers L.-H."/>
            <person name="Turgeon B."/>
            <person name="Goodwin S."/>
            <person name="Spatafora J."/>
            <person name="Crous P."/>
            <person name="Grigoriev I."/>
        </authorList>
    </citation>
    <scope>NUCLEOTIDE SEQUENCE</scope>
    <source>
        <strain evidence="2">CBS 130266</strain>
    </source>
</reference>
<evidence type="ECO:0000256" key="1">
    <source>
        <dbReference type="SAM" id="MobiDB-lite"/>
    </source>
</evidence>
<dbReference type="Proteomes" id="UP000800235">
    <property type="component" value="Unassembled WGS sequence"/>
</dbReference>
<proteinExistence type="predicted"/>
<comment type="caution">
    <text evidence="2">The sequence shown here is derived from an EMBL/GenBank/DDBJ whole genome shotgun (WGS) entry which is preliminary data.</text>
</comment>
<protein>
    <submittedName>
        <fullName evidence="2">Uncharacterized protein</fullName>
    </submittedName>
</protein>